<dbReference type="EMBL" id="JACEIK010014072">
    <property type="protein sequence ID" value="MCE3216758.1"/>
    <property type="molecule type" value="Genomic_DNA"/>
</dbReference>
<evidence type="ECO:0000313" key="2">
    <source>
        <dbReference type="Proteomes" id="UP000823775"/>
    </source>
</evidence>
<sequence>DLRAKGRSQVETVSIGLLKGNGGVQRFPRAGWRLALKCKRRELDSKTHRRRGESALVIGGAEWKDRHSMDKSYSRDNRLIFPKELTSAEFGTLMALRHYRAVACFKVELFAH</sequence>
<protein>
    <submittedName>
        <fullName evidence="1">Uncharacterized protein</fullName>
    </submittedName>
</protein>
<proteinExistence type="predicted"/>
<evidence type="ECO:0000313" key="1">
    <source>
        <dbReference type="EMBL" id="MCE3216758.1"/>
    </source>
</evidence>
<keyword evidence="2" id="KW-1185">Reference proteome</keyword>
<dbReference type="Proteomes" id="UP000823775">
    <property type="component" value="Unassembled WGS sequence"/>
</dbReference>
<comment type="caution">
    <text evidence="1">The sequence shown here is derived from an EMBL/GenBank/DDBJ whole genome shotgun (WGS) entry which is preliminary data.</text>
</comment>
<accession>A0ABS8WZY2</accession>
<organism evidence="1 2">
    <name type="scientific">Datura stramonium</name>
    <name type="common">Jimsonweed</name>
    <name type="synonym">Common thornapple</name>
    <dbReference type="NCBI Taxonomy" id="4076"/>
    <lineage>
        <taxon>Eukaryota</taxon>
        <taxon>Viridiplantae</taxon>
        <taxon>Streptophyta</taxon>
        <taxon>Embryophyta</taxon>
        <taxon>Tracheophyta</taxon>
        <taxon>Spermatophyta</taxon>
        <taxon>Magnoliopsida</taxon>
        <taxon>eudicotyledons</taxon>
        <taxon>Gunneridae</taxon>
        <taxon>Pentapetalae</taxon>
        <taxon>asterids</taxon>
        <taxon>lamiids</taxon>
        <taxon>Solanales</taxon>
        <taxon>Solanaceae</taxon>
        <taxon>Solanoideae</taxon>
        <taxon>Datureae</taxon>
        <taxon>Datura</taxon>
    </lineage>
</organism>
<gene>
    <name evidence="1" type="ORF">HAX54_007929</name>
</gene>
<name>A0ABS8WZY2_DATST</name>
<reference evidence="1 2" key="1">
    <citation type="journal article" date="2021" name="BMC Genomics">
        <title>Datura genome reveals duplications of psychoactive alkaloid biosynthetic genes and high mutation rate following tissue culture.</title>
        <authorList>
            <person name="Rajewski A."/>
            <person name="Carter-House D."/>
            <person name="Stajich J."/>
            <person name="Litt A."/>
        </authorList>
    </citation>
    <scope>NUCLEOTIDE SEQUENCE [LARGE SCALE GENOMIC DNA]</scope>
    <source>
        <strain evidence="1">AR-01</strain>
    </source>
</reference>
<feature type="non-terminal residue" evidence="1">
    <location>
        <position position="1"/>
    </location>
</feature>